<feature type="compositionally biased region" description="Pro residues" evidence="1">
    <location>
        <begin position="669"/>
        <end position="683"/>
    </location>
</feature>
<evidence type="ECO:0000313" key="3">
    <source>
        <dbReference type="EMBL" id="KAF5332163.1"/>
    </source>
</evidence>
<feature type="compositionally biased region" description="Low complexity" evidence="1">
    <location>
        <begin position="341"/>
        <end position="351"/>
    </location>
</feature>
<evidence type="ECO:0000259" key="2">
    <source>
        <dbReference type="Pfam" id="PF22602"/>
    </source>
</evidence>
<feature type="compositionally biased region" description="Pro residues" evidence="1">
    <location>
        <begin position="715"/>
        <end position="727"/>
    </location>
</feature>
<sequence>MKRGSSLRQYGTARTTYTGNIEKEDVQPNEALRRTRKQGPPSVKVVPTYQPNRVQRGRYENNWKGPRFNMTNSPAPSWAHPNIYPSSANPNKRPNQQEQPGPSSEYPPRKRQKNTTQPQPQPSRLHDNGWSSWKHNSGEGSSSASNPIMSSGPIPPIPPSNHPPVSHPLPPKPVTFKVPHLRKEVPARGFSPAQPIAPQRYPPQPTTTPLSGPSASANPTRGKKPPLFTPSGPNSKLSHPPSPLIIHPVQSPSQTPSTSALGVPHPERELSVPTWETWNPSPPRRSPRDEPVVKPDSPEQNRSNNTFPPIPPPLPSRPRSQLWTKPHEKAQSELQEPPGSPRTSQSSRISSDLMNSAPVTLNLPPNAIAGRSTLTPQKPVKREPILTPPKPASPSLSLSTAKQRQVLQSPPPETSLSGGASLERPGSMSHKQPVPAIAGPSNLTPQRPVKREPIPTPSKPPSSSTEKQTPPSPHVKPEPVPSPSQPSLSLPAHPSTVKQEPPATSSSEFQPERKLVKSACKRFSLPPECQKLLNPGGWQMARRAFWQEKVGWLRAKGVTVGKKALYREDGMVLEWESTIPLWSDTLRPYEGDLAIALTQSSSWNAELGAATERRSRTKSRTPLTPRRTTAAKVAASPMDSDVSSSMSMVSTGSAPSASGSASNMNMNTPPLPVRSQKPPPPLPTVVRPSQVVPPNAHPPKRTFKPVHVPRSVPEAPVPVPVAAPAPNPSLSTEELIRRAPPLPRRPPIGEGNRGPARHISPATTAVAPAAVSPVQEEVKEPVVSRQTPPEALFVKASVLPRQTPPEVPSCIQVKTEEDEVAPTQTFPDAPFPLQVKNEEDEVASSLLTDLPTIDAGMPENAPTAQEDEGSSSGEDSGTDTDILDLAVTFLQKYIETFDGDRAQLAGAYGPDATFSAGIHEPESDMAVAELFCPPERIGEARARILHQGREAIMARFGQLGPHKFMNTRVAEGRSGPIYDAVILPEDDFGEGERALVNIHSEAVNSTKVGKSVVVDHVVSVDQCFILRARRDMGRSGEGDGWPLEVVSHQMVVRDGPMVRWDDGSREGGRLEDVFPWIREALRKEAEARRREESGFGSP</sequence>
<organism evidence="3 4">
    <name type="scientific">Ephemerocybe angulata</name>
    <dbReference type="NCBI Taxonomy" id="980116"/>
    <lineage>
        <taxon>Eukaryota</taxon>
        <taxon>Fungi</taxon>
        <taxon>Dikarya</taxon>
        <taxon>Basidiomycota</taxon>
        <taxon>Agaricomycotina</taxon>
        <taxon>Agaricomycetes</taxon>
        <taxon>Agaricomycetidae</taxon>
        <taxon>Agaricales</taxon>
        <taxon>Agaricineae</taxon>
        <taxon>Psathyrellaceae</taxon>
        <taxon>Ephemerocybe</taxon>
    </lineage>
</organism>
<feature type="region of interest" description="Disordered" evidence="1">
    <location>
        <begin position="607"/>
        <end position="759"/>
    </location>
</feature>
<feature type="compositionally biased region" description="Polar residues" evidence="1">
    <location>
        <begin position="1"/>
        <end position="19"/>
    </location>
</feature>
<feature type="compositionally biased region" description="Polar residues" evidence="1">
    <location>
        <begin position="84"/>
        <end position="102"/>
    </location>
</feature>
<dbReference type="Proteomes" id="UP000541558">
    <property type="component" value="Unassembled WGS sequence"/>
</dbReference>
<keyword evidence="4" id="KW-1185">Reference proteome</keyword>
<gene>
    <name evidence="3" type="ORF">D9611_008116</name>
</gene>
<name>A0A8H5BZF4_9AGAR</name>
<comment type="caution">
    <text evidence="3">The sequence shown here is derived from an EMBL/GenBank/DDBJ whole genome shotgun (WGS) entry which is preliminary data.</text>
</comment>
<feature type="region of interest" description="Disordered" evidence="1">
    <location>
        <begin position="852"/>
        <end position="879"/>
    </location>
</feature>
<dbReference type="SUPFAM" id="SSF54427">
    <property type="entry name" value="NTF2-like"/>
    <property type="match status" value="1"/>
</dbReference>
<dbReference type="EMBL" id="JAACJK010000111">
    <property type="protein sequence ID" value="KAF5332163.1"/>
    <property type="molecule type" value="Genomic_DNA"/>
</dbReference>
<feature type="compositionally biased region" description="Pro residues" evidence="1">
    <location>
        <begin position="153"/>
        <end position="173"/>
    </location>
</feature>
<feature type="domain" description="Nuclear transport factor 2" evidence="2">
    <location>
        <begin position="887"/>
        <end position="1053"/>
    </location>
</feature>
<accession>A0A8H5BZF4</accession>
<feature type="compositionally biased region" description="Low complexity" evidence="1">
    <location>
        <begin position="393"/>
        <end position="402"/>
    </location>
</feature>
<feature type="compositionally biased region" description="Pro residues" evidence="1">
    <location>
        <begin position="470"/>
        <end position="484"/>
    </location>
</feature>
<dbReference type="InterPro" id="IPR002075">
    <property type="entry name" value="NTF2_dom"/>
</dbReference>
<feature type="region of interest" description="Disordered" evidence="1">
    <location>
        <begin position="1"/>
        <end position="513"/>
    </location>
</feature>
<dbReference type="Pfam" id="PF22602">
    <property type="entry name" value="NXF_NTF2"/>
    <property type="match status" value="1"/>
</dbReference>
<dbReference type="Gene3D" id="3.10.450.50">
    <property type="match status" value="1"/>
</dbReference>
<dbReference type="InterPro" id="IPR032710">
    <property type="entry name" value="NTF2-like_dom_sf"/>
</dbReference>
<feature type="compositionally biased region" description="Polar residues" evidence="1">
    <location>
        <begin position="496"/>
        <end position="509"/>
    </location>
</feature>
<feature type="compositionally biased region" description="Low complexity" evidence="1">
    <location>
        <begin position="620"/>
        <end position="668"/>
    </location>
</feature>
<dbReference type="AlphaFoldDB" id="A0A8H5BZF4"/>
<proteinExistence type="predicted"/>
<evidence type="ECO:0000313" key="4">
    <source>
        <dbReference type="Proteomes" id="UP000541558"/>
    </source>
</evidence>
<reference evidence="3 4" key="1">
    <citation type="journal article" date="2020" name="ISME J.">
        <title>Uncovering the hidden diversity of litter-decomposition mechanisms in mushroom-forming fungi.</title>
        <authorList>
            <person name="Floudas D."/>
            <person name="Bentzer J."/>
            <person name="Ahren D."/>
            <person name="Johansson T."/>
            <person name="Persson P."/>
            <person name="Tunlid A."/>
        </authorList>
    </citation>
    <scope>NUCLEOTIDE SEQUENCE [LARGE SCALE GENOMIC DNA]</scope>
    <source>
        <strain evidence="3 4">CBS 175.51</strain>
    </source>
</reference>
<protein>
    <recommendedName>
        <fullName evidence="2">Nuclear transport factor 2 domain-containing protein</fullName>
    </recommendedName>
</protein>
<feature type="compositionally biased region" description="Polar residues" evidence="1">
    <location>
        <begin position="129"/>
        <end position="144"/>
    </location>
</feature>
<feature type="compositionally biased region" description="Polar residues" evidence="1">
    <location>
        <begin position="210"/>
        <end position="219"/>
    </location>
</feature>
<evidence type="ECO:0000256" key="1">
    <source>
        <dbReference type="SAM" id="MobiDB-lite"/>
    </source>
</evidence>
<feature type="compositionally biased region" description="Low complexity" evidence="1">
    <location>
        <begin position="250"/>
        <end position="259"/>
    </location>
</feature>
<feature type="compositionally biased region" description="Polar residues" evidence="1">
    <location>
        <begin position="403"/>
        <end position="418"/>
    </location>
</feature>
<feature type="compositionally biased region" description="Basic and acidic residues" evidence="1">
    <location>
        <begin position="286"/>
        <end position="299"/>
    </location>
</feature>
<dbReference type="OrthoDB" id="3265156at2759"/>
<feature type="compositionally biased region" description="Low complexity" evidence="1">
    <location>
        <begin position="485"/>
        <end position="495"/>
    </location>
</feature>